<dbReference type="PATRIC" id="fig|880071.3.peg.3715"/>
<dbReference type="SMART" id="SM00271">
    <property type="entry name" value="DnaJ"/>
    <property type="match status" value="1"/>
</dbReference>
<reference evidence="7" key="1">
    <citation type="submission" date="2012-06" db="EMBL/GenBank/DDBJ databases">
        <title>The complete genome of Flexibacter litoralis DSM 6794.</title>
        <authorList>
            <person name="Lucas S."/>
            <person name="Copeland A."/>
            <person name="Lapidus A."/>
            <person name="Glavina del Rio T."/>
            <person name="Dalin E."/>
            <person name="Tice H."/>
            <person name="Bruce D."/>
            <person name="Goodwin L."/>
            <person name="Pitluck S."/>
            <person name="Peters L."/>
            <person name="Ovchinnikova G."/>
            <person name="Lu M."/>
            <person name="Kyrpides N."/>
            <person name="Mavromatis K."/>
            <person name="Ivanova N."/>
            <person name="Brettin T."/>
            <person name="Detter J.C."/>
            <person name="Han C."/>
            <person name="Larimer F."/>
            <person name="Land M."/>
            <person name="Hauser L."/>
            <person name="Markowitz V."/>
            <person name="Cheng J.-F."/>
            <person name="Hugenholtz P."/>
            <person name="Woyke T."/>
            <person name="Wu D."/>
            <person name="Spring S."/>
            <person name="Lang E."/>
            <person name="Kopitz M."/>
            <person name="Brambilla E."/>
            <person name="Klenk H.-P."/>
            <person name="Eisen J.A."/>
        </authorList>
    </citation>
    <scope>NUCLEOTIDE SEQUENCE [LARGE SCALE GENOMIC DNA]</scope>
    <source>
        <strain evidence="7">ATCC 23117 / DSM 6794 / NBRC 15988 / NCIMB 1366 / Sio-4</strain>
    </source>
</reference>
<dbReference type="Proteomes" id="UP000006054">
    <property type="component" value="Chromosome"/>
</dbReference>
<keyword evidence="4" id="KW-0812">Transmembrane</keyword>
<dbReference type="InterPro" id="IPR018253">
    <property type="entry name" value="DnaJ_domain_CS"/>
</dbReference>
<keyword evidence="2 3" id="KW-0802">TPR repeat</keyword>
<keyword evidence="4" id="KW-1133">Transmembrane helix</keyword>
<feature type="repeat" description="TPR" evidence="3">
    <location>
        <begin position="203"/>
        <end position="236"/>
    </location>
</feature>
<dbReference type="SUPFAM" id="SSF48452">
    <property type="entry name" value="TPR-like"/>
    <property type="match status" value="2"/>
</dbReference>
<keyword evidence="4" id="KW-0472">Membrane</keyword>
<dbReference type="PROSITE" id="PS00636">
    <property type="entry name" value="DNAJ_1"/>
    <property type="match status" value="1"/>
</dbReference>
<dbReference type="InterPro" id="IPR011990">
    <property type="entry name" value="TPR-like_helical_dom_sf"/>
</dbReference>
<dbReference type="SMART" id="SM00028">
    <property type="entry name" value="TPR"/>
    <property type="match status" value="5"/>
</dbReference>
<name>I4APY7_BERLS</name>
<evidence type="ECO:0000313" key="7">
    <source>
        <dbReference type="Proteomes" id="UP000006054"/>
    </source>
</evidence>
<dbReference type="InterPro" id="IPR001623">
    <property type="entry name" value="DnaJ_domain"/>
</dbReference>
<dbReference type="AlphaFoldDB" id="I4APY7"/>
<dbReference type="InterPro" id="IPR019734">
    <property type="entry name" value="TPR_rpt"/>
</dbReference>
<dbReference type="InterPro" id="IPR036869">
    <property type="entry name" value="J_dom_sf"/>
</dbReference>
<dbReference type="CDD" id="cd06257">
    <property type="entry name" value="DnaJ"/>
    <property type="match status" value="1"/>
</dbReference>
<accession>I4APY7</accession>
<sequence>MQNHYTTLGIPELASQEEAKVAFKRLAVEYHPDKNPNNPVAEELFKQINEAYQVLSNPVTKESYDVTLRFAYSYSYYANQRPTEADQNFQRYYSNYTERKKDPKNTNLYSTLISIAFVAYMFLVVHSVQDFLSRVYYYQALQSIEVEDYKEAIEELSYAIAYDNSFSTAYYLRAKLYSEHFGFPNGALKDYTKAIDNALIQESDFYLERGIAYSQVNEKQGAITDFATALDLSKYEQKTAQEIAKEYYNRLKEYELAIEIYTTLIQQDSTKSIYYEQRALAYSNLQQDNLAQQDFERIIQKSNNPIEKRAQIVEKLENEVKNYKLALENNFILLNENPTEPNFHYTRSNLFFKLNDNEKGRYNLDLAILYNEGNKKLYVKRAKLFLDNDQPQKACKDWIKAKELGNTIKHTTLDFFCFEEK</sequence>
<dbReference type="EMBL" id="CP003345">
    <property type="protein sequence ID" value="AFM06022.1"/>
    <property type="molecule type" value="Genomic_DNA"/>
</dbReference>
<feature type="domain" description="J" evidence="5">
    <location>
        <begin position="3"/>
        <end position="68"/>
    </location>
</feature>
<evidence type="ECO:0000256" key="1">
    <source>
        <dbReference type="ARBA" id="ARBA00022737"/>
    </source>
</evidence>
<dbReference type="PANTHER" id="PTHR45188:SF2">
    <property type="entry name" value="DNAJ HOMOLOG SUBFAMILY C MEMBER 7"/>
    <property type="match status" value="1"/>
</dbReference>
<dbReference type="PROSITE" id="PS50005">
    <property type="entry name" value="TPR"/>
    <property type="match status" value="1"/>
</dbReference>
<dbReference type="OrthoDB" id="1495940at2"/>
<evidence type="ECO:0000313" key="6">
    <source>
        <dbReference type="EMBL" id="AFM06022.1"/>
    </source>
</evidence>
<dbReference type="PANTHER" id="PTHR45188">
    <property type="entry name" value="DNAJ PROTEIN P58IPK HOMOLOG"/>
    <property type="match status" value="1"/>
</dbReference>
<dbReference type="PROSITE" id="PS50076">
    <property type="entry name" value="DNAJ_2"/>
    <property type="match status" value="1"/>
</dbReference>
<dbReference type="PRINTS" id="PR00625">
    <property type="entry name" value="JDOMAIN"/>
</dbReference>
<gene>
    <name evidence="6" type="ordered locus">Fleli_3710</name>
</gene>
<evidence type="ECO:0000256" key="3">
    <source>
        <dbReference type="PROSITE-ProRule" id="PRU00339"/>
    </source>
</evidence>
<evidence type="ECO:0000256" key="2">
    <source>
        <dbReference type="ARBA" id="ARBA00022803"/>
    </source>
</evidence>
<dbReference type="HOGENOM" id="CLU_651734_0_0_10"/>
<dbReference type="STRING" id="880071.Fleli_3710"/>
<dbReference type="Pfam" id="PF00226">
    <property type="entry name" value="DnaJ"/>
    <property type="match status" value="1"/>
</dbReference>
<evidence type="ECO:0000256" key="4">
    <source>
        <dbReference type="SAM" id="Phobius"/>
    </source>
</evidence>
<evidence type="ECO:0000259" key="5">
    <source>
        <dbReference type="PROSITE" id="PS50076"/>
    </source>
</evidence>
<dbReference type="SUPFAM" id="SSF46565">
    <property type="entry name" value="Chaperone J-domain"/>
    <property type="match status" value="1"/>
</dbReference>
<dbReference type="Gene3D" id="1.10.287.110">
    <property type="entry name" value="DnaJ domain"/>
    <property type="match status" value="1"/>
</dbReference>
<keyword evidence="7" id="KW-1185">Reference proteome</keyword>
<proteinExistence type="predicted"/>
<protein>
    <submittedName>
        <fullName evidence="6">DnaJ-class molecular chaperone with C-terminal Zn finger domain</fullName>
    </submittedName>
</protein>
<keyword evidence="1" id="KW-0677">Repeat</keyword>
<organism evidence="6 7">
    <name type="scientific">Bernardetia litoralis (strain ATCC 23117 / DSM 6794 / NBRC 15988 / NCIMB 1366 / Fx l1 / Sio-4)</name>
    <name type="common">Flexibacter litoralis</name>
    <dbReference type="NCBI Taxonomy" id="880071"/>
    <lineage>
        <taxon>Bacteria</taxon>
        <taxon>Pseudomonadati</taxon>
        <taxon>Bacteroidota</taxon>
        <taxon>Cytophagia</taxon>
        <taxon>Cytophagales</taxon>
        <taxon>Bernardetiaceae</taxon>
        <taxon>Bernardetia</taxon>
    </lineage>
</organism>
<feature type="transmembrane region" description="Helical" evidence="4">
    <location>
        <begin position="108"/>
        <end position="128"/>
    </location>
</feature>
<dbReference type="eggNOG" id="COG0484">
    <property type="taxonomic scope" value="Bacteria"/>
</dbReference>
<dbReference type="KEGG" id="fli:Fleli_3710"/>
<dbReference type="Gene3D" id="1.25.40.10">
    <property type="entry name" value="Tetratricopeptide repeat domain"/>
    <property type="match status" value="3"/>
</dbReference>
<dbReference type="RefSeq" id="WP_014799446.1">
    <property type="nucleotide sequence ID" value="NC_018018.1"/>
</dbReference>
<dbReference type="eggNOG" id="COG0457">
    <property type="taxonomic scope" value="Bacteria"/>
</dbReference>